<dbReference type="EMBL" id="CP039393">
    <property type="protein sequence ID" value="QCD34524.1"/>
    <property type="molecule type" value="Genomic_DNA"/>
</dbReference>
<feature type="region of interest" description="Disordered" evidence="1">
    <location>
        <begin position="77"/>
        <end position="118"/>
    </location>
</feature>
<protein>
    <submittedName>
        <fullName evidence="2">Uncharacterized protein</fullName>
    </submittedName>
</protein>
<dbReference type="Proteomes" id="UP000297031">
    <property type="component" value="Chromosome"/>
</dbReference>
<sequence length="138" mass="14858">METTPDIQDPEVNDTPVPSIDNASSTVDLSEIVARDPRAAHFIVDLLAGVEAGEAASRHFSTPPPPPDESLILEAENRGYLRGRNESAAEIMKSPGMYQQPHSPDSTLPAPHMNPNSCSSRRAAAFGINQLTLLSTHF</sequence>
<feature type="compositionally biased region" description="Basic and acidic residues" evidence="1">
    <location>
        <begin position="77"/>
        <end position="87"/>
    </location>
</feature>
<reference evidence="2 3" key="1">
    <citation type="submission" date="2019-02" db="EMBL/GenBank/DDBJ databases">
        <title>Isolation and identification of novel species under the genus Muribaculum.</title>
        <authorList>
            <person name="Miyake S."/>
            <person name="Ding Y."/>
            <person name="Low A."/>
            <person name="Soh M."/>
            <person name="Seedorf H."/>
        </authorList>
    </citation>
    <scope>NUCLEOTIDE SEQUENCE [LARGE SCALE GENOMIC DNA]</scope>
    <source>
        <strain evidence="2 3">TLL-A4</strain>
    </source>
</reference>
<accession>A0A4P7VDB5</accession>
<evidence type="ECO:0000256" key="1">
    <source>
        <dbReference type="SAM" id="MobiDB-lite"/>
    </source>
</evidence>
<dbReference type="RefSeq" id="WP_136409533.1">
    <property type="nucleotide sequence ID" value="NZ_CP039393.1"/>
</dbReference>
<feature type="region of interest" description="Disordered" evidence="1">
    <location>
        <begin position="1"/>
        <end position="26"/>
    </location>
</feature>
<dbReference type="AlphaFoldDB" id="A0A4P7VDB5"/>
<evidence type="ECO:0000313" key="3">
    <source>
        <dbReference type="Proteomes" id="UP000297031"/>
    </source>
</evidence>
<name>A0A4P7VDB5_9BACT</name>
<proteinExistence type="predicted"/>
<evidence type="ECO:0000313" key="2">
    <source>
        <dbReference type="EMBL" id="QCD34524.1"/>
    </source>
</evidence>
<dbReference type="OrthoDB" id="9992045at2"/>
<gene>
    <name evidence="2" type="ORF">E7746_00815</name>
</gene>
<organism evidence="2 3">
    <name type="scientific">Muribaculum gordoncarteri</name>
    <dbReference type="NCBI Taxonomy" id="2530390"/>
    <lineage>
        <taxon>Bacteria</taxon>
        <taxon>Pseudomonadati</taxon>
        <taxon>Bacteroidota</taxon>
        <taxon>Bacteroidia</taxon>
        <taxon>Bacteroidales</taxon>
        <taxon>Muribaculaceae</taxon>
        <taxon>Muribaculum</taxon>
    </lineage>
</organism>
<dbReference type="KEGG" id="mgod:E7746_00815"/>
<keyword evidence="3" id="KW-1185">Reference proteome</keyword>